<dbReference type="CDD" id="cd00303">
    <property type="entry name" value="retropepsin_like"/>
    <property type="match status" value="1"/>
</dbReference>
<protein>
    <submittedName>
        <fullName evidence="2">Uncharacterized protein</fullName>
    </submittedName>
</protein>
<evidence type="ECO:0000313" key="3">
    <source>
        <dbReference type="Proteomes" id="UP001454036"/>
    </source>
</evidence>
<feature type="region of interest" description="Disordered" evidence="1">
    <location>
        <begin position="391"/>
        <end position="412"/>
    </location>
</feature>
<dbReference type="PANTHER" id="PTHR33240:SF15">
    <property type="entry name" value="GAG-PRO-LIKE PROTEIN"/>
    <property type="match status" value="1"/>
</dbReference>
<gene>
    <name evidence="2" type="ORF">LIER_21847</name>
</gene>
<name>A0AAV3QRM9_LITER</name>
<reference evidence="2 3" key="1">
    <citation type="submission" date="2024-01" db="EMBL/GenBank/DDBJ databases">
        <title>The complete chloroplast genome sequence of Lithospermum erythrorhizon: insights into the phylogenetic relationship among Boraginaceae species and the maternal lineages of purple gromwells.</title>
        <authorList>
            <person name="Okada T."/>
            <person name="Watanabe K."/>
        </authorList>
    </citation>
    <scope>NUCLEOTIDE SEQUENCE [LARGE SCALE GENOMIC DNA]</scope>
</reference>
<dbReference type="InterPro" id="IPR021109">
    <property type="entry name" value="Peptidase_aspartic_dom_sf"/>
</dbReference>
<dbReference type="EMBL" id="BAABME010005847">
    <property type="protein sequence ID" value="GAA0166762.1"/>
    <property type="molecule type" value="Genomic_DNA"/>
</dbReference>
<comment type="caution">
    <text evidence="2">The sequence shown here is derived from an EMBL/GenBank/DDBJ whole genome shotgun (WGS) entry which is preliminary data.</text>
</comment>
<accession>A0AAV3QRM9</accession>
<proteinExistence type="predicted"/>
<dbReference type="AlphaFoldDB" id="A0AAV3QRM9"/>
<feature type="compositionally biased region" description="Low complexity" evidence="1">
    <location>
        <begin position="338"/>
        <end position="353"/>
    </location>
</feature>
<sequence>MELTIAANKGRSATTATITPYKAKYEVKRPREASKMEKKEAHAITSKSTKFSFKTKRTEGGLNLGESKRLSLKEMQAKEYPFFESDIPGMFEELLEAKLIELTEPKRPKNGVKEPKDFWRSELEPGMKWGDYPTDSKDEEIEPRHMYTVKDIPEMRTTPEAPQMASGNPQSFTVTFTDEDIPKEEGDHNRPLYVSGYLCDFKISKMLVDGGSAVNILPLHIFKTLGISTEDLQQTRVMIEGFNQGGQRAMGKVSLNLIIGELETTSWFHVIDSKATYNVLLGRPWIHNNNVVPSTLHQCLKYCKNGTEGTIKADENPFTTEEAHVLDAKFYRRKMTEEPQPAVVPEAPKAAQPSHPNPGKEVIEALKGLKLPLTQVEKVVSSTLQGFVTPAQGPKIEHGNMGPLRSPIEGRV</sequence>
<evidence type="ECO:0000313" key="2">
    <source>
        <dbReference type="EMBL" id="GAA0166762.1"/>
    </source>
</evidence>
<dbReference type="SUPFAM" id="SSF50630">
    <property type="entry name" value="Acid proteases"/>
    <property type="match status" value="1"/>
</dbReference>
<organism evidence="2 3">
    <name type="scientific">Lithospermum erythrorhizon</name>
    <name type="common">Purple gromwell</name>
    <name type="synonym">Lithospermum officinale var. erythrorhizon</name>
    <dbReference type="NCBI Taxonomy" id="34254"/>
    <lineage>
        <taxon>Eukaryota</taxon>
        <taxon>Viridiplantae</taxon>
        <taxon>Streptophyta</taxon>
        <taxon>Embryophyta</taxon>
        <taxon>Tracheophyta</taxon>
        <taxon>Spermatophyta</taxon>
        <taxon>Magnoliopsida</taxon>
        <taxon>eudicotyledons</taxon>
        <taxon>Gunneridae</taxon>
        <taxon>Pentapetalae</taxon>
        <taxon>asterids</taxon>
        <taxon>lamiids</taxon>
        <taxon>Boraginales</taxon>
        <taxon>Boraginaceae</taxon>
        <taxon>Boraginoideae</taxon>
        <taxon>Lithospermeae</taxon>
        <taxon>Lithospermum</taxon>
    </lineage>
</organism>
<keyword evidence="3" id="KW-1185">Reference proteome</keyword>
<feature type="region of interest" description="Disordered" evidence="1">
    <location>
        <begin position="336"/>
        <end position="357"/>
    </location>
</feature>
<dbReference type="Gene3D" id="2.40.70.10">
    <property type="entry name" value="Acid Proteases"/>
    <property type="match status" value="1"/>
</dbReference>
<evidence type="ECO:0000256" key="1">
    <source>
        <dbReference type="SAM" id="MobiDB-lite"/>
    </source>
</evidence>
<dbReference type="Proteomes" id="UP001454036">
    <property type="component" value="Unassembled WGS sequence"/>
</dbReference>
<dbReference type="PANTHER" id="PTHR33240">
    <property type="entry name" value="OS08G0508500 PROTEIN"/>
    <property type="match status" value="1"/>
</dbReference>